<organism evidence="3 4">
    <name type="scientific">Microbacterium trichothecenolyticum</name>
    <name type="common">Aureobacterium trichothecenolyticum</name>
    <dbReference type="NCBI Taxonomy" id="69370"/>
    <lineage>
        <taxon>Bacteria</taxon>
        <taxon>Bacillati</taxon>
        <taxon>Actinomycetota</taxon>
        <taxon>Actinomycetes</taxon>
        <taxon>Micrococcales</taxon>
        <taxon>Microbacteriaceae</taxon>
        <taxon>Microbacterium</taxon>
    </lineage>
</organism>
<dbReference type="Gene3D" id="3.40.605.10">
    <property type="entry name" value="Aldehyde Dehydrogenase, Chain A, domain 1"/>
    <property type="match status" value="1"/>
</dbReference>
<dbReference type="Gene3D" id="3.40.309.10">
    <property type="entry name" value="Aldehyde Dehydrogenase, Chain A, domain 2"/>
    <property type="match status" value="1"/>
</dbReference>
<accession>A0ABU0TQS2</accession>
<dbReference type="EMBL" id="JAUTBF010000001">
    <property type="protein sequence ID" value="MDQ1122018.1"/>
    <property type="molecule type" value="Genomic_DNA"/>
</dbReference>
<reference evidence="3 4" key="1">
    <citation type="submission" date="2023-07" db="EMBL/GenBank/DDBJ databases">
        <title>Functional and genomic diversity of the sorghum phyllosphere microbiome.</title>
        <authorList>
            <person name="Shade A."/>
        </authorList>
    </citation>
    <scope>NUCLEOTIDE SEQUENCE [LARGE SCALE GENOMIC DNA]</scope>
    <source>
        <strain evidence="3 4">SORGH_AS_1207</strain>
    </source>
</reference>
<dbReference type="InterPro" id="IPR015590">
    <property type="entry name" value="Aldehyde_DH_dom"/>
</dbReference>
<protein>
    <submittedName>
        <fullName evidence="3">Betaine-aldehyde dehydrogenase</fullName>
        <ecNumber evidence="3">1.2.1.8</ecNumber>
    </submittedName>
</protein>
<dbReference type="PANTHER" id="PTHR11699">
    <property type="entry name" value="ALDEHYDE DEHYDROGENASE-RELATED"/>
    <property type="match status" value="1"/>
</dbReference>
<evidence type="ECO:0000259" key="2">
    <source>
        <dbReference type="Pfam" id="PF00171"/>
    </source>
</evidence>
<comment type="caution">
    <text evidence="3">The sequence shown here is derived from an EMBL/GenBank/DDBJ whole genome shotgun (WGS) entry which is preliminary data.</text>
</comment>
<evidence type="ECO:0000256" key="1">
    <source>
        <dbReference type="ARBA" id="ARBA00023002"/>
    </source>
</evidence>
<dbReference type="CDD" id="cd07078">
    <property type="entry name" value="ALDH"/>
    <property type="match status" value="1"/>
</dbReference>
<proteinExistence type="predicted"/>
<dbReference type="InterPro" id="IPR016161">
    <property type="entry name" value="Ald_DH/histidinol_DH"/>
</dbReference>
<dbReference type="GO" id="GO:0008802">
    <property type="term" value="F:betaine-aldehyde dehydrogenase (NAD+) activity"/>
    <property type="evidence" value="ECO:0007669"/>
    <property type="project" value="UniProtKB-EC"/>
</dbReference>
<dbReference type="InterPro" id="IPR016163">
    <property type="entry name" value="Ald_DH_C"/>
</dbReference>
<dbReference type="InterPro" id="IPR016162">
    <property type="entry name" value="Ald_DH_N"/>
</dbReference>
<dbReference type="RefSeq" id="WP_307479955.1">
    <property type="nucleotide sequence ID" value="NZ_JAUTBF010000001.1"/>
</dbReference>
<sequence>MVTESTLSPVALPLAHTWIAGRGTSSAGDDVIALDDPNTGAPMADARESSIAQVAEAVDAAARTHETGAWRRRALADRVEALRLFADGLDARAERIATLDALSSGVPVRFTRLFAGSLGDTVRRASALALEAGEERALEAGGRDVRLQRVPWGPVALLLPWNAPAAVAVKKMAYALVAGNPVVLKPSPVAPWSIQLVMEAAIEAGIEPGALNVVLGGTAVGSALVDDPRVRVIALTGSTETGRAVARSAASRMARLRLELGSNNPAIVLADADLALTATALADGMTKLNGQWCEAPRRVYVPRSAIGELVDRLREGLGEREAGSSLDERSTYGPLAFRGRLEAVRSAVEALRAESGEVLSVGEMPSAGWFHAPTLVVGADASEGECFGPVLTIQEVADEGEAIARASHGSIGLAGYVFGERDRALRVGERLTAGEVKINGTSLLDLADDSAQSFFGDSGVGGHGDRDVLDFYSGVRVIGEDLLDPPM</sequence>
<dbReference type="Proteomes" id="UP001226691">
    <property type="component" value="Unassembled WGS sequence"/>
</dbReference>
<dbReference type="SUPFAM" id="SSF53720">
    <property type="entry name" value="ALDH-like"/>
    <property type="match status" value="1"/>
</dbReference>
<evidence type="ECO:0000313" key="4">
    <source>
        <dbReference type="Proteomes" id="UP001226691"/>
    </source>
</evidence>
<keyword evidence="4" id="KW-1185">Reference proteome</keyword>
<dbReference type="EC" id="1.2.1.8" evidence="3"/>
<name>A0ABU0TQS2_MICTR</name>
<feature type="domain" description="Aldehyde dehydrogenase" evidence="2">
    <location>
        <begin position="31"/>
        <end position="477"/>
    </location>
</feature>
<dbReference type="Pfam" id="PF00171">
    <property type="entry name" value="Aldedh"/>
    <property type="match status" value="1"/>
</dbReference>
<gene>
    <name evidence="3" type="ORF">QE412_000591</name>
</gene>
<keyword evidence="1 3" id="KW-0560">Oxidoreductase</keyword>
<evidence type="ECO:0000313" key="3">
    <source>
        <dbReference type="EMBL" id="MDQ1122018.1"/>
    </source>
</evidence>